<accession>A0A164QED1</accession>
<dbReference type="Proteomes" id="UP000076482">
    <property type="component" value="Unassembled WGS sequence"/>
</dbReference>
<comment type="caution">
    <text evidence="1">The sequence shown here is derived from an EMBL/GenBank/DDBJ whole genome shotgun (WGS) entry which is preliminary data.</text>
</comment>
<evidence type="ECO:0000313" key="2">
    <source>
        <dbReference type="Proteomes" id="UP000076482"/>
    </source>
</evidence>
<proteinExistence type="predicted"/>
<evidence type="ECO:0000313" key="1">
    <source>
        <dbReference type="EMBL" id="KZD71200.1"/>
    </source>
</evidence>
<dbReference type="PATRIC" id="fig|1396.535.peg.1001"/>
<organism evidence="1 2">
    <name type="scientific">Bacillus cereus</name>
    <dbReference type="NCBI Taxonomy" id="1396"/>
    <lineage>
        <taxon>Bacteria</taxon>
        <taxon>Bacillati</taxon>
        <taxon>Bacillota</taxon>
        <taxon>Bacilli</taxon>
        <taxon>Bacillales</taxon>
        <taxon>Bacillaceae</taxon>
        <taxon>Bacillus</taxon>
        <taxon>Bacillus cereus group</taxon>
    </lineage>
</organism>
<name>A0A164QED1_BACCE</name>
<reference evidence="1 2" key="1">
    <citation type="submission" date="2015-09" db="EMBL/GenBank/DDBJ databases">
        <title>Bacillus cereus food isolates.</title>
        <authorList>
            <person name="Boekhorst J."/>
        </authorList>
    </citation>
    <scope>NUCLEOTIDE SEQUENCE [LARGE SCALE GENOMIC DNA]</scope>
    <source>
        <strain evidence="1 2">B4088</strain>
    </source>
</reference>
<dbReference type="RefSeq" id="WP_063260098.1">
    <property type="nucleotide sequence ID" value="NZ_LJKE01000020.1"/>
</dbReference>
<protein>
    <submittedName>
        <fullName evidence="1">Uncharacterized protein</fullName>
    </submittedName>
</protein>
<dbReference type="EMBL" id="LJKE01000020">
    <property type="protein sequence ID" value="KZD71200.1"/>
    <property type="molecule type" value="Genomic_DNA"/>
</dbReference>
<sequence length="271" mass="31796">MYETEKAKENKELILTILNEVIYEEASPETIELMEFLLTRVELDTLKNVYITNGIFDIPRDECGITIPTFLSKTPFTLVTDNYAEDNTRIVYTDIRKFLSEYPFRGLTTLYINFLFDDEEVLTDEQKDLKDLISEKIEMTKIELEENKCIQKLDRTVVEALYGQSIPLDEIEDMVKNMPKGNLEYINLLKEKIQLLNIQIVQDATIIDELLESNTFEKIPAISTRKVNRELELLHLNIKLKTEEIKLYPERSFDLKRQLEKLKVKLSDTRA</sequence>
<dbReference type="AlphaFoldDB" id="A0A164QED1"/>
<gene>
    <name evidence="1" type="ORF">B4088_0930</name>
</gene>